<dbReference type="OrthoDB" id="39139at2157"/>
<reference evidence="9 10" key="1">
    <citation type="journal article" date="2012" name="PLoS ONE">
        <title>The genome characteristics and predicted function of methyl-group oxidation pathway in the obligate aceticlastic methanogens, Methanosaeta spp.</title>
        <authorList>
            <person name="Zhu J."/>
            <person name="Zheng H."/>
            <person name="Ai G."/>
            <person name="Zhang G."/>
            <person name="Liu D."/>
            <person name="Liu X."/>
            <person name="Dong X."/>
        </authorList>
    </citation>
    <scope>NUCLEOTIDE SEQUENCE [LARGE SCALE GENOMIC DNA]</scope>
    <source>
        <strain evidence="9 10">6Ac</strain>
    </source>
</reference>
<dbReference type="AlphaFoldDB" id="G7WN57"/>
<dbReference type="RefSeq" id="WP_014586098.1">
    <property type="nucleotide sequence ID" value="NC_017527.1"/>
</dbReference>
<keyword evidence="4 6" id="KW-0808">Transferase</keyword>
<dbReference type="PANTHER" id="PTHR10882">
    <property type="entry name" value="DIPHTHINE SYNTHASE"/>
    <property type="match status" value="1"/>
</dbReference>
<feature type="binding site" evidence="6 7">
    <location>
        <begin position="113"/>
        <end position="114"/>
    </location>
    <ligand>
        <name>S-adenosyl-L-methionine</name>
        <dbReference type="ChEBI" id="CHEBI:59789"/>
    </ligand>
</feature>
<feature type="binding site" evidence="6 7">
    <location>
        <position position="234"/>
    </location>
    <ligand>
        <name>S-adenosyl-L-methionine</name>
        <dbReference type="ChEBI" id="CHEBI:59789"/>
    </ligand>
</feature>
<evidence type="ECO:0000259" key="8">
    <source>
        <dbReference type="Pfam" id="PF00590"/>
    </source>
</evidence>
<organism evidence="9 10">
    <name type="scientific">Methanothrix harundinacea (strain 6Ac)</name>
    <name type="common">Methanosaeta harundinacea</name>
    <dbReference type="NCBI Taxonomy" id="1110509"/>
    <lineage>
        <taxon>Archaea</taxon>
        <taxon>Methanobacteriati</taxon>
        <taxon>Methanobacteriota</taxon>
        <taxon>Stenosarchaea group</taxon>
        <taxon>Methanomicrobia</taxon>
        <taxon>Methanotrichales</taxon>
        <taxon>Methanotrichaceae</taxon>
        <taxon>Methanothrix</taxon>
    </lineage>
</organism>
<accession>G7WN57</accession>
<evidence type="ECO:0000256" key="5">
    <source>
        <dbReference type="ARBA" id="ARBA00022691"/>
    </source>
</evidence>
<evidence type="ECO:0000313" key="10">
    <source>
        <dbReference type="Proteomes" id="UP000005877"/>
    </source>
</evidence>
<feature type="binding site" evidence="6 7">
    <location>
        <position position="85"/>
    </location>
    <ligand>
        <name>S-adenosyl-L-methionine</name>
        <dbReference type="ChEBI" id="CHEBI:59789"/>
    </ligand>
</feature>
<feature type="binding site" evidence="6 7">
    <location>
        <position position="9"/>
    </location>
    <ligand>
        <name>S-adenosyl-L-methionine</name>
        <dbReference type="ChEBI" id="CHEBI:59789"/>
    </ligand>
</feature>
<keyword evidence="3 6" id="KW-0489">Methyltransferase</keyword>
<keyword evidence="5 6" id="KW-0949">S-adenosyl-L-methionine</keyword>
<dbReference type="InterPro" id="IPR004551">
    <property type="entry name" value="Dphthn_synthase"/>
</dbReference>
<dbReference type="Gene3D" id="3.40.1010.10">
    <property type="entry name" value="Cobalt-precorrin-4 Transmethylase, Domain 1"/>
    <property type="match status" value="1"/>
</dbReference>
<dbReference type="InterPro" id="IPR014777">
    <property type="entry name" value="4pyrrole_Mease_sub1"/>
</dbReference>
<dbReference type="HOGENOM" id="CLU_066040_0_0_2"/>
<comment type="catalytic activity">
    <reaction evidence="6">
        <text>2-[(3S)-amino-3-carboxypropyl]-L-histidyl-[translation elongation factor 2] + 3 S-adenosyl-L-methionine = diphthine-[translation elongation factor 2] + 3 S-adenosyl-L-homocysteine + 3 H(+)</text>
        <dbReference type="Rhea" id="RHEA:36415"/>
        <dbReference type="Rhea" id="RHEA-COMP:9749"/>
        <dbReference type="Rhea" id="RHEA-COMP:10172"/>
        <dbReference type="ChEBI" id="CHEBI:15378"/>
        <dbReference type="ChEBI" id="CHEBI:57856"/>
        <dbReference type="ChEBI" id="CHEBI:59789"/>
        <dbReference type="ChEBI" id="CHEBI:73995"/>
        <dbReference type="ChEBI" id="CHEBI:82696"/>
        <dbReference type="EC" id="2.1.1.98"/>
    </reaction>
</comment>
<dbReference type="InterPro" id="IPR035996">
    <property type="entry name" value="4pyrrol_Methylase_sf"/>
</dbReference>
<evidence type="ECO:0000256" key="6">
    <source>
        <dbReference type="HAMAP-Rule" id="MF_01084"/>
    </source>
</evidence>
<dbReference type="KEGG" id="mhi:Mhar_0531"/>
<feature type="domain" description="Tetrapyrrole methylase" evidence="8">
    <location>
        <begin position="1"/>
        <end position="173"/>
    </location>
</feature>
<dbReference type="GeneID" id="12509700"/>
<evidence type="ECO:0000256" key="3">
    <source>
        <dbReference type="ARBA" id="ARBA00022603"/>
    </source>
</evidence>
<dbReference type="GO" id="GO:0032259">
    <property type="term" value="P:methylation"/>
    <property type="evidence" value="ECO:0007669"/>
    <property type="project" value="UniProtKB-KW"/>
</dbReference>
<evidence type="ECO:0000313" key="9">
    <source>
        <dbReference type="EMBL" id="AET63913.1"/>
    </source>
</evidence>
<dbReference type="EMBL" id="CP003117">
    <property type="protein sequence ID" value="AET63913.1"/>
    <property type="molecule type" value="Genomic_DNA"/>
</dbReference>
<comment type="similarity">
    <text evidence="2 6">Belongs to the diphthine synthase family.</text>
</comment>
<gene>
    <name evidence="6" type="primary">dphB</name>
    <name evidence="9" type="ordered locus">Mhar_0531</name>
</gene>
<sequence length="266" mass="29148">MLTFVGLGLYDERDVSVKGLQTIRDSDLVYAEFYTSRLMGATPEKLAQLYGREVKVLTREEVEVSPEGWLGRAKEEKVAFLVGGDPMISTTHLDLRLRALRMGIETRIVHSSSIVTAVSGMTGLQNYRFGRSTSIPYPYVAGGRRIVAMSPRDVVVDNLARDLHTLLFLDIQPERYMTAGEGAALLLEMEEEACGDRFNSSLGVGVARAGSEDAVVVADWLRKLVDRDLGGPLQILVVPGRLHFMEAEALVALAGAPPEILEMAEP</sequence>
<name>G7WN57_METH6</name>
<feature type="binding site" evidence="6 7">
    <location>
        <position position="88"/>
    </location>
    <ligand>
        <name>S-adenosyl-L-methionine</name>
        <dbReference type="ChEBI" id="CHEBI:59789"/>
    </ligand>
</feature>
<protein>
    <recommendedName>
        <fullName evidence="6">Diphthine synthase</fullName>
        <ecNumber evidence="6">2.1.1.98</ecNumber>
    </recommendedName>
    <alternativeName>
        <fullName evidence="6">Diphthamide biosynthesis methyltransferase</fullName>
    </alternativeName>
</protein>
<evidence type="ECO:0000256" key="2">
    <source>
        <dbReference type="ARBA" id="ARBA00006729"/>
    </source>
</evidence>
<feature type="binding site" evidence="6 7">
    <location>
        <position position="169"/>
    </location>
    <ligand>
        <name>S-adenosyl-L-methionine</name>
        <dbReference type="ChEBI" id="CHEBI:59789"/>
    </ligand>
</feature>
<dbReference type="InterPro" id="IPR000878">
    <property type="entry name" value="4pyrrol_Mease"/>
</dbReference>
<dbReference type="CDD" id="cd11647">
    <property type="entry name" value="DHP5_DphB"/>
    <property type="match status" value="1"/>
</dbReference>
<dbReference type="STRING" id="1110509.Mhar_0531"/>
<dbReference type="Proteomes" id="UP000005877">
    <property type="component" value="Chromosome"/>
</dbReference>
<dbReference type="GO" id="GO:0004164">
    <property type="term" value="F:diphthine synthase activity"/>
    <property type="evidence" value="ECO:0007669"/>
    <property type="project" value="UniProtKB-UniRule"/>
</dbReference>
<comment type="pathway">
    <text evidence="1 6">Protein modification; peptidyl-diphthamide biosynthesis.</text>
</comment>
<keyword evidence="10" id="KW-1185">Reference proteome</keyword>
<dbReference type="UniPathway" id="UPA00559"/>
<dbReference type="NCBIfam" id="TIGR00522">
    <property type="entry name" value="dph5"/>
    <property type="match status" value="1"/>
</dbReference>
<dbReference type="Gene3D" id="3.30.950.10">
    <property type="entry name" value="Methyltransferase, Cobalt-precorrin-4 Transmethylase, Domain 2"/>
    <property type="match status" value="1"/>
</dbReference>
<dbReference type="EC" id="2.1.1.98" evidence="6"/>
<evidence type="ECO:0000256" key="7">
    <source>
        <dbReference type="PIRSR" id="PIRSR036432-1"/>
    </source>
</evidence>
<evidence type="ECO:0000256" key="4">
    <source>
        <dbReference type="ARBA" id="ARBA00022679"/>
    </source>
</evidence>
<dbReference type="SUPFAM" id="SSF53790">
    <property type="entry name" value="Tetrapyrrole methylase"/>
    <property type="match status" value="1"/>
</dbReference>
<dbReference type="GO" id="GO:0017183">
    <property type="term" value="P:protein histidyl modification to diphthamide"/>
    <property type="evidence" value="ECO:0007669"/>
    <property type="project" value="UniProtKB-UniRule"/>
</dbReference>
<dbReference type="PATRIC" id="fig|1110509.7.peg.590"/>
<dbReference type="HAMAP" id="MF_01084">
    <property type="entry name" value="Diphthine_synth"/>
    <property type="match status" value="1"/>
</dbReference>
<comment type="subunit">
    <text evidence="6">Homodimer.</text>
</comment>
<comment type="function">
    <text evidence="6">S-adenosyl-L-methionine-dependent methyltransferase that catalyzes the trimethylation of the amino group of the modified target histidine residue in translation elongation factor 2 (EF-2), to form an intermediate called diphthine. The three successive methylation reactions represent the second step of diphthamide biosynthesis.</text>
</comment>
<proteinExistence type="inferred from homology"/>
<feature type="binding site" evidence="6 7">
    <location>
        <position position="209"/>
    </location>
    <ligand>
        <name>S-adenosyl-L-methionine</name>
        <dbReference type="ChEBI" id="CHEBI:59789"/>
    </ligand>
</feature>
<dbReference type="PIRSF" id="PIRSF036432">
    <property type="entry name" value="Diphthine_synth"/>
    <property type="match status" value="1"/>
</dbReference>
<dbReference type="InterPro" id="IPR014776">
    <property type="entry name" value="4pyrrole_Mease_sub2"/>
</dbReference>
<dbReference type="PANTHER" id="PTHR10882:SF0">
    <property type="entry name" value="DIPHTHINE METHYL ESTER SYNTHASE"/>
    <property type="match status" value="1"/>
</dbReference>
<evidence type="ECO:0000256" key="1">
    <source>
        <dbReference type="ARBA" id="ARBA00005156"/>
    </source>
</evidence>
<dbReference type="Pfam" id="PF00590">
    <property type="entry name" value="TP_methylase"/>
    <property type="match status" value="1"/>
</dbReference>